<evidence type="ECO:0000256" key="1">
    <source>
        <dbReference type="SAM" id="MobiDB-lite"/>
    </source>
</evidence>
<gene>
    <name evidence="2" type="ORF">P154DRAFT_23833</name>
</gene>
<dbReference type="Proteomes" id="UP000799779">
    <property type="component" value="Unassembled WGS sequence"/>
</dbReference>
<dbReference type="EMBL" id="ML977565">
    <property type="protein sequence ID" value="KAF2004988.1"/>
    <property type="molecule type" value="Genomic_DNA"/>
</dbReference>
<accession>A0A6A5WV42</accession>
<evidence type="ECO:0000313" key="3">
    <source>
        <dbReference type="Proteomes" id="UP000799779"/>
    </source>
</evidence>
<reference evidence="2" key="1">
    <citation type="journal article" date="2020" name="Stud. Mycol.">
        <title>101 Dothideomycetes genomes: a test case for predicting lifestyles and emergence of pathogens.</title>
        <authorList>
            <person name="Haridas S."/>
            <person name="Albert R."/>
            <person name="Binder M."/>
            <person name="Bloem J."/>
            <person name="Labutti K."/>
            <person name="Salamov A."/>
            <person name="Andreopoulos B."/>
            <person name="Baker S."/>
            <person name="Barry K."/>
            <person name="Bills G."/>
            <person name="Bluhm B."/>
            <person name="Cannon C."/>
            <person name="Castanera R."/>
            <person name="Culley D."/>
            <person name="Daum C."/>
            <person name="Ezra D."/>
            <person name="Gonzalez J."/>
            <person name="Henrissat B."/>
            <person name="Kuo A."/>
            <person name="Liang C."/>
            <person name="Lipzen A."/>
            <person name="Lutzoni F."/>
            <person name="Magnuson J."/>
            <person name="Mondo S."/>
            <person name="Nolan M."/>
            <person name="Ohm R."/>
            <person name="Pangilinan J."/>
            <person name="Park H.-J."/>
            <person name="Ramirez L."/>
            <person name="Alfaro M."/>
            <person name="Sun H."/>
            <person name="Tritt A."/>
            <person name="Yoshinaga Y."/>
            <person name="Zwiers L.-H."/>
            <person name="Turgeon B."/>
            <person name="Goodwin S."/>
            <person name="Spatafora J."/>
            <person name="Crous P."/>
            <person name="Grigoriev I."/>
        </authorList>
    </citation>
    <scope>NUCLEOTIDE SEQUENCE</scope>
    <source>
        <strain evidence="2">CBS 123094</strain>
    </source>
</reference>
<dbReference type="AlphaFoldDB" id="A0A6A5WV42"/>
<feature type="region of interest" description="Disordered" evidence="1">
    <location>
        <begin position="34"/>
        <end position="55"/>
    </location>
</feature>
<organism evidence="2 3">
    <name type="scientific">Amniculicola lignicola CBS 123094</name>
    <dbReference type="NCBI Taxonomy" id="1392246"/>
    <lineage>
        <taxon>Eukaryota</taxon>
        <taxon>Fungi</taxon>
        <taxon>Dikarya</taxon>
        <taxon>Ascomycota</taxon>
        <taxon>Pezizomycotina</taxon>
        <taxon>Dothideomycetes</taxon>
        <taxon>Pleosporomycetidae</taxon>
        <taxon>Pleosporales</taxon>
        <taxon>Amniculicolaceae</taxon>
        <taxon>Amniculicola</taxon>
    </lineage>
</organism>
<name>A0A6A5WV42_9PLEO</name>
<proteinExistence type="predicted"/>
<protein>
    <submittedName>
        <fullName evidence="2">Uncharacterized protein</fullName>
    </submittedName>
</protein>
<keyword evidence="3" id="KW-1185">Reference proteome</keyword>
<sequence length="194" mass="21188">MSGLWLGGRAGLSRHGEHAPLALRNCCPESTDSSALGHSSAAPRQSRPAVARKGPAPCSRHEIFHLLKHANSNVGEMCGIEPLCEGQGYIRGARRSPPLQLHQLHQLCRRELPNWSPVTSTTCTRSRHRQVQLPLPLGIAHIILSELLIHVWPPLAGDTPTPPSRLLLHVPPYLQECVRSKTKADVIVNGPKAK</sequence>
<evidence type="ECO:0000313" key="2">
    <source>
        <dbReference type="EMBL" id="KAF2004988.1"/>
    </source>
</evidence>